<evidence type="ECO:0000256" key="5">
    <source>
        <dbReference type="ARBA" id="ARBA00022792"/>
    </source>
</evidence>
<keyword evidence="8 9" id="KW-0472">Membrane</keyword>
<evidence type="ECO:0000256" key="9">
    <source>
        <dbReference type="PIRNR" id="PIRNR007871"/>
    </source>
</evidence>
<keyword evidence="7 9" id="KW-0496">Mitochondrion</keyword>
<gene>
    <name evidence="12" type="ORF">RI543_004261</name>
</gene>
<keyword evidence="5 9" id="KW-0999">Mitochondrion inner membrane</keyword>
<comment type="similarity">
    <text evidence="2 9">Belongs to the COX20 family.</text>
</comment>
<feature type="transmembrane region" description="Helical" evidence="11">
    <location>
        <begin position="137"/>
        <end position="156"/>
    </location>
</feature>
<dbReference type="GO" id="GO:0005743">
    <property type="term" value="C:mitochondrial inner membrane"/>
    <property type="evidence" value="ECO:0007669"/>
    <property type="project" value="UniProtKB-SubCell"/>
</dbReference>
<name>A0AAN7WL81_9SACH</name>
<feature type="region of interest" description="Disordered" evidence="10">
    <location>
        <begin position="1"/>
        <end position="31"/>
    </location>
</feature>
<dbReference type="InterPro" id="IPR022533">
    <property type="entry name" value="Cox20"/>
</dbReference>
<dbReference type="GO" id="GO:0033617">
    <property type="term" value="P:mitochondrial respiratory chain complex IV assembly"/>
    <property type="evidence" value="ECO:0007669"/>
    <property type="project" value="InterPro"/>
</dbReference>
<comment type="subcellular location">
    <subcellularLocation>
        <location evidence="1 9">Mitochondrion inner membrane</location>
    </subcellularLocation>
</comment>
<evidence type="ECO:0000313" key="12">
    <source>
        <dbReference type="EMBL" id="KAK5778593.1"/>
    </source>
</evidence>
<dbReference type="EMBL" id="JAWIZZ010000053">
    <property type="protein sequence ID" value="KAK5778593.1"/>
    <property type="molecule type" value="Genomic_DNA"/>
</dbReference>
<feature type="transmembrane region" description="Helical" evidence="11">
    <location>
        <begin position="107"/>
        <end position="125"/>
    </location>
</feature>
<evidence type="ECO:0000256" key="1">
    <source>
        <dbReference type="ARBA" id="ARBA00004273"/>
    </source>
</evidence>
<evidence type="ECO:0000256" key="4">
    <source>
        <dbReference type="ARBA" id="ARBA00022692"/>
    </source>
</evidence>
<dbReference type="Proteomes" id="UP001306508">
    <property type="component" value="Unassembled WGS sequence"/>
</dbReference>
<dbReference type="AlphaFoldDB" id="A0AAN7WL81"/>
<organism evidence="12 13">
    <name type="scientific">Arxiozyma heterogenica</name>
    <dbReference type="NCBI Taxonomy" id="278026"/>
    <lineage>
        <taxon>Eukaryota</taxon>
        <taxon>Fungi</taxon>
        <taxon>Dikarya</taxon>
        <taxon>Ascomycota</taxon>
        <taxon>Saccharomycotina</taxon>
        <taxon>Saccharomycetes</taxon>
        <taxon>Saccharomycetales</taxon>
        <taxon>Saccharomycetaceae</taxon>
        <taxon>Arxiozyma</taxon>
    </lineage>
</organism>
<evidence type="ECO:0000256" key="8">
    <source>
        <dbReference type="ARBA" id="ARBA00023136"/>
    </source>
</evidence>
<comment type="function">
    <text evidence="9">Involved in the assembly of the cytochrome c oxidase complex.</text>
</comment>
<keyword evidence="13" id="KW-1185">Reference proteome</keyword>
<proteinExistence type="inferred from homology"/>
<accession>A0AAN7WL81</accession>
<protein>
    <recommendedName>
        <fullName evidence="3 9">Cytochrome c oxidase assembly protein COX20, mitochondrial</fullName>
    </recommendedName>
</protein>
<evidence type="ECO:0000256" key="11">
    <source>
        <dbReference type="SAM" id="Phobius"/>
    </source>
</evidence>
<reference evidence="13" key="1">
    <citation type="submission" date="2023-07" db="EMBL/GenBank/DDBJ databases">
        <title>A draft genome of Kazachstania heterogenica Y-27499.</title>
        <authorList>
            <person name="Donic C."/>
            <person name="Kralova J.S."/>
            <person name="Fidel L."/>
            <person name="Ben-Dor S."/>
            <person name="Jung S."/>
        </authorList>
    </citation>
    <scope>NUCLEOTIDE SEQUENCE [LARGE SCALE GENOMIC DNA]</scope>
    <source>
        <strain evidence="13">Y27499</strain>
    </source>
</reference>
<evidence type="ECO:0000313" key="13">
    <source>
        <dbReference type="Proteomes" id="UP001306508"/>
    </source>
</evidence>
<dbReference type="PANTHER" id="PTHR31586">
    <property type="entry name" value="CYTOCHROME C OXIDASE PROTEIN 20"/>
    <property type="match status" value="1"/>
</dbReference>
<evidence type="ECO:0000256" key="6">
    <source>
        <dbReference type="ARBA" id="ARBA00022989"/>
    </source>
</evidence>
<sequence>MKWPWSNNNESDSLSSSFNSDSTTEEKTLKPIKSNYIPGQKILLRDTEPRFKDYNERGGSNNTNNGFGDSSTSSIVSTNTFKQVLNTISKDQFTFENLVNIPCFRDAGILGFSAMFVMGVSTAIINRRKPLSTRLYWNKLINWSVGGLLLGSIVGWEQCRSQRRKSFEIAQLAIETVQKKEKPMLKHKDNSKSPQTQELLKEWKEHPNDVTRGDFNCDNNNDNNSNANPWYKFW</sequence>
<evidence type="ECO:0000256" key="10">
    <source>
        <dbReference type="SAM" id="MobiDB-lite"/>
    </source>
</evidence>
<dbReference type="PANTHER" id="PTHR31586:SF1">
    <property type="entry name" value="CYTOCHROME C OXIDASE ASSEMBLY PROTEIN COX20, MITOCHONDRIAL"/>
    <property type="match status" value="1"/>
</dbReference>
<keyword evidence="6 11" id="KW-1133">Transmembrane helix</keyword>
<feature type="compositionally biased region" description="Low complexity" evidence="10">
    <location>
        <begin position="1"/>
        <end position="22"/>
    </location>
</feature>
<comment type="caution">
    <text evidence="12">The sequence shown here is derived from an EMBL/GenBank/DDBJ whole genome shotgun (WGS) entry which is preliminary data.</text>
</comment>
<evidence type="ECO:0000256" key="7">
    <source>
        <dbReference type="ARBA" id="ARBA00023128"/>
    </source>
</evidence>
<dbReference type="Pfam" id="PF12597">
    <property type="entry name" value="Cox20"/>
    <property type="match status" value="1"/>
</dbReference>
<evidence type="ECO:0000256" key="2">
    <source>
        <dbReference type="ARBA" id="ARBA00009575"/>
    </source>
</evidence>
<keyword evidence="4 11" id="KW-0812">Transmembrane</keyword>
<evidence type="ECO:0000256" key="3">
    <source>
        <dbReference type="ARBA" id="ARBA00017689"/>
    </source>
</evidence>
<dbReference type="PIRSF" id="PIRSF007871">
    <property type="entry name" value="Cox20"/>
    <property type="match status" value="1"/>
</dbReference>